<dbReference type="InterPro" id="IPR051167">
    <property type="entry name" value="Prolyl_oligopep/macrocyclase"/>
</dbReference>
<dbReference type="PRINTS" id="PR00862">
    <property type="entry name" value="PROLIGOPTASE"/>
</dbReference>
<evidence type="ECO:0000259" key="6">
    <source>
        <dbReference type="Pfam" id="PF02897"/>
    </source>
</evidence>
<dbReference type="PANTHER" id="PTHR42881">
    <property type="entry name" value="PROLYL ENDOPEPTIDASE"/>
    <property type="match status" value="1"/>
</dbReference>
<evidence type="ECO:0000259" key="5">
    <source>
        <dbReference type="Pfam" id="PF00326"/>
    </source>
</evidence>
<dbReference type="GO" id="GO:0006508">
    <property type="term" value="P:proteolysis"/>
    <property type="evidence" value="ECO:0007669"/>
    <property type="project" value="UniProtKB-KW"/>
</dbReference>
<dbReference type="GO" id="GO:0004252">
    <property type="term" value="F:serine-type endopeptidase activity"/>
    <property type="evidence" value="ECO:0007669"/>
    <property type="project" value="InterPro"/>
</dbReference>
<feature type="chain" id="PRO_5040932712" evidence="4">
    <location>
        <begin position="22"/>
        <end position="705"/>
    </location>
</feature>
<dbReference type="InterPro" id="IPR029058">
    <property type="entry name" value="AB_hydrolase_fold"/>
</dbReference>
<keyword evidence="3" id="KW-0720">Serine protease</keyword>
<protein>
    <submittedName>
        <fullName evidence="7">Prolyl oligopeptidase family serine peptidase</fullName>
    </submittedName>
</protein>
<feature type="signal peptide" evidence="4">
    <location>
        <begin position="1"/>
        <end position="21"/>
    </location>
</feature>
<evidence type="ECO:0000256" key="4">
    <source>
        <dbReference type="SAM" id="SignalP"/>
    </source>
</evidence>
<dbReference type="SUPFAM" id="SSF50993">
    <property type="entry name" value="Peptidase/esterase 'gauge' domain"/>
    <property type="match status" value="1"/>
</dbReference>
<comment type="caution">
    <text evidence="7">The sequence shown here is derived from an EMBL/GenBank/DDBJ whole genome shotgun (WGS) entry which is preliminary data.</text>
</comment>
<dbReference type="InterPro" id="IPR023302">
    <property type="entry name" value="Pept_S9A_N"/>
</dbReference>
<accession>A0A9X2J2I7</accession>
<reference evidence="7" key="1">
    <citation type="submission" date="2022-06" db="EMBL/GenBank/DDBJ databases">
        <title>Sphingomicrobium sedimins sp. nov., a marine bacterium isolated from tidal flat.</title>
        <authorList>
            <person name="Kim C.-H."/>
            <person name="Yoo Y."/>
            <person name="Kim J.-J."/>
        </authorList>
    </citation>
    <scope>NUCLEOTIDE SEQUENCE</scope>
    <source>
        <strain evidence="7">GRR-S6-50</strain>
    </source>
</reference>
<dbReference type="SUPFAM" id="SSF53474">
    <property type="entry name" value="alpha/beta-Hydrolases"/>
    <property type="match status" value="1"/>
</dbReference>
<sequence>MKKSIFLAAAATFAIGSPAIAQEVQIDDPFIWLEEARSDEALAWVEAENEKTEGVIFTDPKFEALKSDALAILQADDRVPGVSIWPQGLMNFWQDEANPKGIVRFTSMESYRTDNPEWDVVLDIDQLAAEEGREWVYRGMNCLGPERKHCLVILSDGGKDANEIREFDLETRTFVEGGFFFEESLGGVQWVDEDTLLVSRDFGEGTMTESEYPFITKVLKRGQTLDEAVEIYRGEPTDVSAGASVVRDGDYVIHGRLASRGLNFHEREYYWEKDGEWVKLDIPTKVSPSGIVDGRMLMSLREEWTTSGVTYPADSLLSADLDAFKADPNGVTWEPVWTPGERQTRRGFNTSGGSMYLGVLDNVRGRVFKYNYVDGEWVTSLVPLPDNATLSIGSAADDTDEILLYSTDFLTPSTTYFFNGETGDLEVLKQSPARFDGSDFVIEQREVASADGVMIPYFVVRHKDTVMDGSTPTLLGGYGGFQVSRVPSYLGTTGKLWLENGGAYVLGNMRGGGEFGPEWHQTAIRENKQRTWDDFIAIAQDLVDTGLTSPEHLGIEGGSQGGLLVGTAFTQRPDLFNAAIVAIPLFDMLRYHEIGRGASWIGEYGDPRIPEQRAWIQSYSPYQKLVPGAEFPKVLYVTSTADDRTHPSHGRKAAARMAANGQPYYYYEDMVGGHSGGNDPEQQAKLLALRYTYLMQQLMDEDSGE</sequence>
<dbReference type="InterPro" id="IPR002470">
    <property type="entry name" value="Peptidase_S9A"/>
</dbReference>
<evidence type="ECO:0000256" key="1">
    <source>
        <dbReference type="ARBA" id="ARBA00022670"/>
    </source>
</evidence>
<evidence type="ECO:0000256" key="3">
    <source>
        <dbReference type="ARBA" id="ARBA00022825"/>
    </source>
</evidence>
<dbReference type="Pfam" id="PF02897">
    <property type="entry name" value="Peptidase_S9_N"/>
    <property type="match status" value="1"/>
</dbReference>
<evidence type="ECO:0000313" key="8">
    <source>
        <dbReference type="Proteomes" id="UP001155128"/>
    </source>
</evidence>
<dbReference type="Proteomes" id="UP001155128">
    <property type="component" value="Unassembled WGS sequence"/>
</dbReference>
<dbReference type="EMBL" id="JAMSHT010000001">
    <property type="protein sequence ID" value="MCM8556331.1"/>
    <property type="molecule type" value="Genomic_DNA"/>
</dbReference>
<dbReference type="Gene3D" id="2.130.10.120">
    <property type="entry name" value="Prolyl oligopeptidase, N-terminal domain"/>
    <property type="match status" value="1"/>
</dbReference>
<organism evidence="7 8">
    <name type="scientific">Sphingomicrobium sediminis</name>
    <dbReference type="NCBI Taxonomy" id="2950949"/>
    <lineage>
        <taxon>Bacteria</taxon>
        <taxon>Pseudomonadati</taxon>
        <taxon>Pseudomonadota</taxon>
        <taxon>Alphaproteobacteria</taxon>
        <taxon>Sphingomonadales</taxon>
        <taxon>Sphingomonadaceae</taxon>
        <taxon>Sphingomicrobium</taxon>
    </lineage>
</organism>
<name>A0A9X2J2I7_9SPHN</name>
<dbReference type="GO" id="GO:0005829">
    <property type="term" value="C:cytosol"/>
    <property type="evidence" value="ECO:0007669"/>
    <property type="project" value="TreeGrafter"/>
</dbReference>
<dbReference type="GO" id="GO:0070012">
    <property type="term" value="F:oligopeptidase activity"/>
    <property type="evidence" value="ECO:0007669"/>
    <property type="project" value="TreeGrafter"/>
</dbReference>
<evidence type="ECO:0000313" key="7">
    <source>
        <dbReference type="EMBL" id="MCM8556331.1"/>
    </source>
</evidence>
<dbReference type="Pfam" id="PF00326">
    <property type="entry name" value="Peptidase_S9"/>
    <property type="match status" value="1"/>
</dbReference>
<keyword evidence="4" id="KW-0732">Signal</keyword>
<keyword evidence="8" id="KW-1185">Reference proteome</keyword>
<gene>
    <name evidence="7" type="ORF">NDO55_00660</name>
</gene>
<feature type="domain" description="Peptidase S9A N-terminal" evidence="6">
    <location>
        <begin position="23"/>
        <end position="430"/>
    </location>
</feature>
<feature type="domain" description="Peptidase S9 prolyl oligopeptidase catalytic" evidence="5">
    <location>
        <begin position="496"/>
        <end position="698"/>
    </location>
</feature>
<dbReference type="InterPro" id="IPR001375">
    <property type="entry name" value="Peptidase_S9_cat"/>
</dbReference>
<dbReference type="Gene3D" id="3.40.50.1820">
    <property type="entry name" value="alpha/beta hydrolase"/>
    <property type="match status" value="1"/>
</dbReference>
<keyword evidence="2" id="KW-0378">Hydrolase</keyword>
<proteinExistence type="predicted"/>
<dbReference type="RefSeq" id="WP_252111430.1">
    <property type="nucleotide sequence ID" value="NZ_JAMSHT010000001.1"/>
</dbReference>
<evidence type="ECO:0000256" key="2">
    <source>
        <dbReference type="ARBA" id="ARBA00022801"/>
    </source>
</evidence>
<dbReference type="PANTHER" id="PTHR42881:SF13">
    <property type="entry name" value="PROLYL ENDOPEPTIDASE"/>
    <property type="match status" value="1"/>
</dbReference>
<keyword evidence="1" id="KW-0645">Protease</keyword>
<dbReference type="AlphaFoldDB" id="A0A9X2J2I7"/>